<gene>
    <name evidence="2" type="ORF">FOL47_006698</name>
</gene>
<evidence type="ECO:0000313" key="2">
    <source>
        <dbReference type="EMBL" id="KAF4676090.1"/>
    </source>
</evidence>
<accession>A0A7J6MY07</accession>
<keyword evidence="1" id="KW-0732">Signal</keyword>
<dbReference type="AlphaFoldDB" id="A0A7J6MY07"/>
<sequence length="345" mass="39410">MLCKTVGFLVLVAECASASAKGHKAEHFDCEFSWDNSVDQRGVKIKAFVEEVPDSLPIRIKTVPRLWMEETTAKGVVTTYTSEELEGLFDSELFFKVSRQFFSLTSNRTTRCRDLMEELSKFLYRESPVYKRDATSLGITFPSDSFVAWSILNLKLEKAFTDRFTEENACDIEFDVCYNKEVKRTLGKGTKTKQKKKNIKVGASWQSGYSEFRILALNSTRGNLLNEDKKSVRLVHDLYNRKHVVTTETVPDFDIPDSSCEYFIKYTDWQLRLLLGSSIKMTPCETSKTGGGHGQSEGMGYLMWLEHDEARVKRNKQIEESVRHTIYSRNALPAAVVLGYMPTDL</sequence>
<comment type="caution">
    <text evidence="2">The sequence shown here is derived from an EMBL/GenBank/DDBJ whole genome shotgun (WGS) entry which is preliminary data.</text>
</comment>
<feature type="chain" id="PRO_5029778731" evidence="1">
    <location>
        <begin position="21"/>
        <end position="345"/>
    </location>
</feature>
<organism evidence="2 3">
    <name type="scientific">Perkinsus chesapeaki</name>
    <name type="common">Clam parasite</name>
    <name type="synonym">Perkinsus andrewsi</name>
    <dbReference type="NCBI Taxonomy" id="330153"/>
    <lineage>
        <taxon>Eukaryota</taxon>
        <taxon>Sar</taxon>
        <taxon>Alveolata</taxon>
        <taxon>Perkinsozoa</taxon>
        <taxon>Perkinsea</taxon>
        <taxon>Perkinsida</taxon>
        <taxon>Perkinsidae</taxon>
        <taxon>Perkinsus</taxon>
    </lineage>
</organism>
<protein>
    <submittedName>
        <fullName evidence="2">Uncharacterized protein</fullName>
    </submittedName>
</protein>
<dbReference type="EMBL" id="JAAPAO010000038">
    <property type="protein sequence ID" value="KAF4676090.1"/>
    <property type="molecule type" value="Genomic_DNA"/>
</dbReference>
<proteinExistence type="predicted"/>
<evidence type="ECO:0000256" key="1">
    <source>
        <dbReference type="SAM" id="SignalP"/>
    </source>
</evidence>
<name>A0A7J6MY07_PERCH</name>
<feature type="signal peptide" evidence="1">
    <location>
        <begin position="1"/>
        <end position="20"/>
    </location>
</feature>
<evidence type="ECO:0000313" key="3">
    <source>
        <dbReference type="Proteomes" id="UP000591131"/>
    </source>
</evidence>
<dbReference type="OrthoDB" id="413380at2759"/>
<reference evidence="2 3" key="1">
    <citation type="submission" date="2020-04" db="EMBL/GenBank/DDBJ databases">
        <title>Perkinsus chesapeaki whole genome sequence.</title>
        <authorList>
            <person name="Bogema D.R."/>
        </authorList>
    </citation>
    <scope>NUCLEOTIDE SEQUENCE [LARGE SCALE GENOMIC DNA]</scope>
    <source>
        <strain evidence="2">ATCC PRA-425</strain>
    </source>
</reference>
<dbReference type="Proteomes" id="UP000591131">
    <property type="component" value="Unassembled WGS sequence"/>
</dbReference>
<keyword evidence="3" id="KW-1185">Reference proteome</keyword>